<dbReference type="PANTHER" id="PTHR11895">
    <property type="entry name" value="TRANSAMIDASE"/>
    <property type="match status" value="1"/>
</dbReference>
<dbReference type="InterPro" id="IPR036928">
    <property type="entry name" value="AS_sf"/>
</dbReference>
<dbReference type="PANTHER" id="PTHR11895:SF7">
    <property type="entry name" value="GLUTAMYL-TRNA(GLN) AMIDOTRANSFERASE SUBUNIT A, MITOCHONDRIAL"/>
    <property type="match status" value="1"/>
</dbReference>
<evidence type="ECO:0000313" key="3">
    <source>
        <dbReference type="EMBL" id="GIL40513.1"/>
    </source>
</evidence>
<reference evidence="3" key="1">
    <citation type="submission" date="2021-02" db="EMBL/GenBank/DDBJ databases">
        <title>Genome sequence of Rhodospirillales sp. strain TMPK1 isolated from soil.</title>
        <authorList>
            <person name="Nakai R."/>
            <person name="Kusada H."/>
            <person name="Tamaki H."/>
        </authorList>
    </citation>
    <scope>NUCLEOTIDE SEQUENCE</scope>
    <source>
        <strain evidence="3">TMPK1</strain>
    </source>
</reference>
<gene>
    <name evidence="3" type="ORF">TMPK1_27500</name>
</gene>
<name>A0A8S8XAL2_9PROT</name>
<dbReference type="AlphaFoldDB" id="A0A8S8XAL2"/>
<comment type="caution">
    <text evidence="3">The sequence shown here is derived from an EMBL/GenBank/DDBJ whole genome shotgun (WGS) entry which is preliminary data.</text>
</comment>
<organism evidence="3 4">
    <name type="scientific">Roseiterribacter gracilis</name>
    <dbReference type="NCBI Taxonomy" id="2812848"/>
    <lineage>
        <taxon>Bacteria</taxon>
        <taxon>Pseudomonadati</taxon>
        <taxon>Pseudomonadota</taxon>
        <taxon>Alphaproteobacteria</taxon>
        <taxon>Rhodospirillales</taxon>
        <taxon>Roseiterribacteraceae</taxon>
        <taxon>Roseiterribacter</taxon>
    </lineage>
</organism>
<dbReference type="Pfam" id="PF01425">
    <property type="entry name" value="Amidase"/>
    <property type="match status" value="1"/>
</dbReference>
<protein>
    <submittedName>
        <fullName evidence="3">Amidase</fullName>
    </submittedName>
</protein>
<comment type="similarity">
    <text evidence="1">Belongs to the amidase family.</text>
</comment>
<keyword evidence="4" id="KW-1185">Reference proteome</keyword>
<dbReference type="InterPro" id="IPR000120">
    <property type="entry name" value="Amidase"/>
</dbReference>
<dbReference type="GO" id="GO:0003824">
    <property type="term" value="F:catalytic activity"/>
    <property type="evidence" value="ECO:0007669"/>
    <property type="project" value="InterPro"/>
</dbReference>
<dbReference type="Gene3D" id="3.90.1300.10">
    <property type="entry name" value="Amidase signature (AS) domain"/>
    <property type="match status" value="1"/>
</dbReference>
<evidence type="ECO:0000259" key="2">
    <source>
        <dbReference type="Pfam" id="PF01425"/>
    </source>
</evidence>
<sequence length="464" mass="48140">MNAHRRLPHQLGVAELSAAFAHGELTARQATEAYLARIDSQDAKVNSYLHVTAHAALDAATASDARRAAGKALGPLDGIPIALKDNIDVAGVPTTAGIAVRRGRLAHSDAFVVQRLKRAGVVILGKLNMHEAALGATNANEAYGVCHNPHRHGFTPGGSSGGSGAAVAAGLCAAALGTDTLGSVRIPAAYCGVAGFKPTYGLVSTRGTVPLSWTLDHVGPLARKVEDLGLLLDAMAGFDSECAESRARTTGDTRYAGPYSQRLDGLVIGRVVGLEAVPLQPGVIAAFDRAIDTLRSLGATIIDVRFDGYDFTPLRLQALLTIEAEAAVVHADDLAADPDGFSETFRTFVGWGARQPAHKLAAAYRAVADVQLIARRALAQAPVLALPTAPHEAFAFADPVPHVQADLTSLANMARIPSATVPMGRGDTGLPVGLQLLAGEFQDALVMRVAAAYEAASASYVAPD</sequence>
<dbReference type="SUPFAM" id="SSF75304">
    <property type="entry name" value="Amidase signature (AS) enzymes"/>
    <property type="match status" value="1"/>
</dbReference>
<dbReference type="InterPro" id="IPR023631">
    <property type="entry name" value="Amidase_dom"/>
</dbReference>
<dbReference type="RefSeq" id="WP_420243611.1">
    <property type="nucleotide sequence ID" value="NZ_BOPV01000001.1"/>
</dbReference>
<dbReference type="EMBL" id="BOPV01000001">
    <property type="protein sequence ID" value="GIL40513.1"/>
    <property type="molecule type" value="Genomic_DNA"/>
</dbReference>
<accession>A0A8S8XAL2</accession>
<dbReference type="Proteomes" id="UP000681075">
    <property type="component" value="Unassembled WGS sequence"/>
</dbReference>
<evidence type="ECO:0000256" key="1">
    <source>
        <dbReference type="ARBA" id="ARBA00009199"/>
    </source>
</evidence>
<feature type="domain" description="Amidase" evidence="2">
    <location>
        <begin position="30"/>
        <end position="446"/>
    </location>
</feature>
<evidence type="ECO:0000313" key="4">
    <source>
        <dbReference type="Proteomes" id="UP000681075"/>
    </source>
</evidence>
<proteinExistence type="inferred from homology"/>